<evidence type="ECO:0000313" key="3">
    <source>
        <dbReference type="EMBL" id="GEU85234.1"/>
    </source>
</evidence>
<reference evidence="3" key="1">
    <citation type="journal article" date="2019" name="Sci. Rep.">
        <title>Draft genome of Tanacetum cinerariifolium, the natural source of mosquito coil.</title>
        <authorList>
            <person name="Yamashiro T."/>
            <person name="Shiraishi A."/>
            <person name="Satake H."/>
            <person name="Nakayama K."/>
        </authorList>
    </citation>
    <scope>NUCLEOTIDE SEQUENCE</scope>
</reference>
<protein>
    <recommendedName>
        <fullName evidence="4">Transposase (Putative), gypsy type</fullName>
    </recommendedName>
</protein>
<feature type="region of interest" description="Disordered" evidence="2">
    <location>
        <begin position="251"/>
        <end position="273"/>
    </location>
</feature>
<evidence type="ECO:0000256" key="2">
    <source>
        <dbReference type="SAM" id="MobiDB-lite"/>
    </source>
</evidence>
<keyword evidence="1" id="KW-0175">Coiled coil</keyword>
<evidence type="ECO:0008006" key="4">
    <source>
        <dbReference type="Google" id="ProtNLM"/>
    </source>
</evidence>
<sequence length="580" mass="64781">MEAKLSSRGSTPVASIRQCTNSDRDNAAPCLLKRLGTPYLLRRLAIHCLMRRLVAPYLLRGLAILYFMRRLAAPYLLGGLPTSYLLRRLHSLVIVSGPEVLGSFGSDSTGGVGAHPEDTELETLIATYDIPLDLRPRLSDPNFRMINLLARDTAMGIYSRIFDSSGVRIPFSSFLLVVLKYLRCTSPGWFLQTLSKQGDWFSFTKRGDPAPEPHGLDTSILGRVADRTTSPAPAGAAIPCASLEEVSVTQPDRFSGQADIDEVEQTDDGTLDDDDQHDGLEFVMEITKPNLMLSCLGCEEGYQGQFLRISCKDVSPRDHEAGPALDAQSLDADADVDGFASDGNVDPYYEARVSNTTRDVLERDLLPIVPGPYYISYPYDESTRKLYKDPKVCRTALNRFPTPAETHRLRELSLVEFFDRMSEVSRLTDHLRVLKSRCQTTEQKHSGWDKKHKKYKNERDALAIEKAKIKEELVETKLQLEHHEMQAKGIQGSIASFFQSDFTLLVRRFFKSGEFIRVFAGVLNTAIIVGVECGLSMDCIDKEFRELSQQMLRLIHSLPVSADVASGFGLLNRYGPALLE</sequence>
<accession>A0A6L2NL57</accession>
<proteinExistence type="predicted"/>
<gene>
    <name evidence="3" type="ORF">Tci_057212</name>
</gene>
<name>A0A6L2NL57_TANCI</name>
<feature type="coiled-coil region" evidence="1">
    <location>
        <begin position="452"/>
        <end position="486"/>
    </location>
</feature>
<organism evidence="3">
    <name type="scientific">Tanacetum cinerariifolium</name>
    <name type="common">Dalmatian daisy</name>
    <name type="synonym">Chrysanthemum cinerariifolium</name>
    <dbReference type="NCBI Taxonomy" id="118510"/>
    <lineage>
        <taxon>Eukaryota</taxon>
        <taxon>Viridiplantae</taxon>
        <taxon>Streptophyta</taxon>
        <taxon>Embryophyta</taxon>
        <taxon>Tracheophyta</taxon>
        <taxon>Spermatophyta</taxon>
        <taxon>Magnoliopsida</taxon>
        <taxon>eudicotyledons</taxon>
        <taxon>Gunneridae</taxon>
        <taxon>Pentapetalae</taxon>
        <taxon>asterids</taxon>
        <taxon>campanulids</taxon>
        <taxon>Asterales</taxon>
        <taxon>Asteraceae</taxon>
        <taxon>Asteroideae</taxon>
        <taxon>Anthemideae</taxon>
        <taxon>Anthemidinae</taxon>
        <taxon>Tanacetum</taxon>
    </lineage>
</organism>
<dbReference type="AlphaFoldDB" id="A0A6L2NL57"/>
<dbReference type="EMBL" id="BKCJ010009065">
    <property type="protein sequence ID" value="GEU85234.1"/>
    <property type="molecule type" value="Genomic_DNA"/>
</dbReference>
<comment type="caution">
    <text evidence="3">The sequence shown here is derived from an EMBL/GenBank/DDBJ whole genome shotgun (WGS) entry which is preliminary data.</text>
</comment>
<feature type="compositionally biased region" description="Acidic residues" evidence="2">
    <location>
        <begin position="259"/>
        <end position="273"/>
    </location>
</feature>
<evidence type="ECO:0000256" key="1">
    <source>
        <dbReference type="SAM" id="Coils"/>
    </source>
</evidence>